<reference evidence="1 2" key="1">
    <citation type="submission" date="2012-02" db="EMBL/GenBank/DDBJ databases">
        <title>The Genome Sequence of Bacteroides nordii CL02T12C05.</title>
        <authorList>
            <consortium name="The Broad Institute Genome Sequencing Platform"/>
            <person name="Earl A."/>
            <person name="Ward D."/>
            <person name="Feldgarden M."/>
            <person name="Gevers D."/>
            <person name="Zitomersky N.L."/>
            <person name="Coyne M.J."/>
            <person name="Comstock L.E."/>
            <person name="Young S.K."/>
            <person name="Zeng Q."/>
            <person name="Gargeya S."/>
            <person name="Fitzgerald M."/>
            <person name="Haas B."/>
            <person name="Abouelleil A."/>
            <person name="Alvarado L."/>
            <person name="Arachchi H.M."/>
            <person name="Berlin A."/>
            <person name="Chapman S.B."/>
            <person name="Gearin G."/>
            <person name="Goldberg J."/>
            <person name="Griggs A."/>
            <person name="Gujja S."/>
            <person name="Hansen M."/>
            <person name="Heiman D."/>
            <person name="Howarth C."/>
            <person name="Larimer J."/>
            <person name="Lui A."/>
            <person name="MacDonald P.J.P."/>
            <person name="McCowen C."/>
            <person name="Montmayeur A."/>
            <person name="Murphy C."/>
            <person name="Neiman D."/>
            <person name="Pearson M."/>
            <person name="Priest M."/>
            <person name="Roberts A."/>
            <person name="Saif S."/>
            <person name="Shea T."/>
            <person name="Sisk P."/>
            <person name="Stolte C."/>
            <person name="Sykes S."/>
            <person name="Wortman J."/>
            <person name="Nusbaum C."/>
            <person name="Birren B."/>
        </authorList>
    </citation>
    <scope>NUCLEOTIDE SEQUENCE [LARGE SCALE GENOMIC DNA]</scope>
    <source>
        <strain evidence="1 2">CL02T12C05</strain>
    </source>
</reference>
<dbReference type="HOGENOM" id="CLU_177107_0_0_10"/>
<dbReference type="STRING" id="997884.HMPREF1068_01364"/>
<dbReference type="SUPFAM" id="SSF116922">
    <property type="entry name" value="YugE-like"/>
    <property type="match status" value="1"/>
</dbReference>
<evidence type="ECO:0000313" key="2">
    <source>
        <dbReference type="Proteomes" id="UP000003089"/>
    </source>
</evidence>
<dbReference type="InterPro" id="IPR023162">
    <property type="entry name" value="Apc36109-like_dom_sf"/>
</dbReference>
<gene>
    <name evidence="1" type="ORF">HMPREF1068_01364</name>
</gene>
<dbReference type="PATRIC" id="fig|997884.3.peg.1388"/>
<evidence type="ECO:0000313" key="1">
    <source>
        <dbReference type="EMBL" id="EIY51817.1"/>
    </source>
</evidence>
<dbReference type="RefSeq" id="WP_007484345.1">
    <property type="nucleotide sequence ID" value="NZ_JH724314.1"/>
</dbReference>
<organism evidence="1 2">
    <name type="scientific">Bacteroides nordii CL02T12C05</name>
    <dbReference type="NCBI Taxonomy" id="997884"/>
    <lineage>
        <taxon>Bacteria</taxon>
        <taxon>Pseudomonadati</taxon>
        <taxon>Bacteroidota</taxon>
        <taxon>Bacteroidia</taxon>
        <taxon>Bacteroidales</taxon>
        <taxon>Bacteroidaceae</taxon>
        <taxon>Bacteroides</taxon>
    </lineage>
</organism>
<protein>
    <recommendedName>
        <fullName evidence="3">DUF1871 domain-containing protein</fullName>
    </recommendedName>
</protein>
<dbReference type="Gene3D" id="1.10.340.20">
    <property type="entry name" value="Apc36109-like domain"/>
    <property type="match status" value="1"/>
</dbReference>
<accession>I8XP50</accession>
<name>I8XP50_9BACE</name>
<dbReference type="Proteomes" id="UP000003089">
    <property type="component" value="Unassembled WGS sequence"/>
</dbReference>
<comment type="caution">
    <text evidence="1">The sequence shown here is derived from an EMBL/GenBank/DDBJ whole genome shotgun (WGS) entry which is preliminary data.</text>
</comment>
<keyword evidence="2" id="KW-1185">Reference proteome</keyword>
<dbReference type="EMBL" id="AGXS01000015">
    <property type="protein sequence ID" value="EIY51817.1"/>
    <property type="molecule type" value="Genomic_DNA"/>
</dbReference>
<dbReference type="AlphaFoldDB" id="I8XP50"/>
<sequence length="88" mass="10622">MNELTNKVNDILTKWDPIGVGREMAMDEYKEYIPMIIHYAQDRQKLINHLEKILVDYMGLSYDPYNQRHFEEMQNICDKLIEICKNQK</sequence>
<proteinExistence type="predicted"/>
<evidence type="ECO:0008006" key="3">
    <source>
        <dbReference type="Google" id="ProtNLM"/>
    </source>
</evidence>
<dbReference type="eggNOG" id="ENOG502ZEUH">
    <property type="taxonomic scope" value="Bacteria"/>
</dbReference>